<evidence type="ECO:0000313" key="5">
    <source>
        <dbReference type="EMBL" id="KAK8878181.1"/>
    </source>
</evidence>
<evidence type="ECO:0000256" key="4">
    <source>
        <dbReference type="SAM" id="MobiDB-lite"/>
    </source>
</evidence>
<dbReference type="Pfam" id="PF00400">
    <property type="entry name" value="WD40"/>
    <property type="match status" value="4"/>
</dbReference>
<dbReference type="InterPro" id="IPR019775">
    <property type="entry name" value="WD40_repeat_CS"/>
</dbReference>
<dbReference type="SUPFAM" id="SSF50978">
    <property type="entry name" value="WD40 repeat-like"/>
    <property type="match status" value="1"/>
</dbReference>
<dbReference type="SMART" id="SM00320">
    <property type="entry name" value="WD40"/>
    <property type="match status" value="5"/>
</dbReference>
<feature type="compositionally biased region" description="Polar residues" evidence="4">
    <location>
        <begin position="583"/>
        <end position="604"/>
    </location>
</feature>
<dbReference type="EMBL" id="JAPFFF010000011">
    <property type="protein sequence ID" value="KAK8878181.1"/>
    <property type="molecule type" value="Genomic_DNA"/>
</dbReference>
<dbReference type="PANTHER" id="PTHR44499:SF1">
    <property type="entry name" value="JOUBERIN"/>
    <property type="match status" value="1"/>
</dbReference>
<evidence type="ECO:0000256" key="3">
    <source>
        <dbReference type="PROSITE-ProRule" id="PRU00221"/>
    </source>
</evidence>
<feature type="repeat" description="WD" evidence="3">
    <location>
        <begin position="492"/>
        <end position="522"/>
    </location>
</feature>
<dbReference type="InterPro" id="IPR001680">
    <property type="entry name" value="WD40_rpt"/>
</dbReference>
<feature type="region of interest" description="Disordered" evidence="4">
    <location>
        <begin position="617"/>
        <end position="653"/>
    </location>
</feature>
<comment type="caution">
    <text evidence="5">The sequence shown here is derived from an EMBL/GenBank/DDBJ whole genome shotgun (WGS) entry which is preliminary data.</text>
</comment>
<dbReference type="PROSITE" id="PS50294">
    <property type="entry name" value="WD_REPEATS_REGION"/>
    <property type="match status" value="2"/>
</dbReference>
<accession>A0ABR2JKB4</accession>
<dbReference type="InterPro" id="IPR036322">
    <property type="entry name" value="WD40_repeat_dom_sf"/>
</dbReference>
<dbReference type="PROSITE" id="PS00678">
    <property type="entry name" value="WD_REPEATS_1"/>
    <property type="match status" value="2"/>
</dbReference>
<dbReference type="Proteomes" id="UP001470230">
    <property type="component" value="Unassembled WGS sequence"/>
</dbReference>
<name>A0ABR2JKB4_9EUKA</name>
<proteinExistence type="predicted"/>
<feature type="compositionally biased region" description="Polar residues" evidence="4">
    <location>
        <begin position="621"/>
        <end position="638"/>
    </location>
</feature>
<keyword evidence="2" id="KW-0677">Repeat</keyword>
<feature type="repeat" description="WD" evidence="3">
    <location>
        <begin position="289"/>
        <end position="321"/>
    </location>
</feature>
<feature type="repeat" description="WD" evidence="3">
    <location>
        <begin position="374"/>
        <end position="408"/>
    </location>
</feature>
<dbReference type="PROSITE" id="PS50082">
    <property type="entry name" value="WD_REPEATS_2"/>
    <property type="match status" value="4"/>
</dbReference>
<evidence type="ECO:0000256" key="2">
    <source>
        <dbReference type="ARBA" id="ARBA00022737"/>
    </source>
</evidence>
<gene>
    <name evidence="5" type="ORF">M9Y10_004946</name>
</gene>
<feature type="repeat" description="WD" evidence="3">
    <location>
        <begin position="347"/>
        <end position="373"/>
    </location>
</feature>
<dbReference type="InterPro" id="IPR015943">
    <property type="entry name" value="WD40/YVTN_repeat-like_dom_sf"/>
</dbReference>
<dbReference type="Gene3D" id="2.130.10.10">
    <property type="entry name" value="YVTN repeat-like/Quinoprotein amine dehydrogenase"/>
    <property type="match status" value="1"/>
</dbReference>
<dbReference type="InterPro" id="IPR052803">
    <property type="entry name" value="Cilium-Associated_Jouberin"/>
</dbReference>
<protein>
    <submittedName>
        <fullName evidence="5">Jouberin</fullName>
    </submittedName>
</protein>
<sequence>MNADAFSVQVIGCSELVSDCPLKNVGVRVSLASISTGLLLKKKDMSKQVISQYEKSPYIPQFTTRGINCSKLTASSALWNETFIVNENPSVLFNQDTIMLFEIIDFTIHKKKHFFNSIAFAFLKVKSADGHSKNINKMLKLQLYEYPKDFNSTVIGTSLPAVSLLQSKNPINATLTVEIDEIVSTEVENVEDRPENVFQKEVSARSLDELLDSEAGLSNLNLSETQYSTIRPASQIPRYLNAQIPAGEHGALCLTFNRAGTVLAAAIQSNNEFYVYLYETVNFHIISYFPAHIDLIYELAFSKDDRRLLSVSSDGTARVWNSDGSPKAIATLATTSYQYTGKFNPLDSNIIATAGYDGIIRIWDVKRRKIIQKLSQHKIRINSLVFSPNGKQLFAGDALGMISVWNVNVDLLDSRSSSASQSGDSELVTFQKMVVDNEIKNTCITNLSMGRSNLSLLVTTQDNFVRNFETRIMVVSQRYFGINCSKYLMKASFSPDSKFIFAGSENGSICIWNVKENEQVNVIEWTHKFKNPVTSMAWNHKTDMCAFSSFGDGEPILIYKAEKATKAARKRPLPNRPPIFVENTASTNNTTIKQDENQNANVDNYTEDTKKQINDFREYDSNSLEYDSGYDNESNSFPGSEGDESFPDSDHQF</sequence>
<feature type="region of interest" description="Disordered" evidence="4">
    <location>
        <begin position="568"/>
        <end position="604"/>
    </location>
</feature>
<keyword evidence="1 3" id="KW-0853">WD repeat</keyword>
<dbReference type="PANTHER" id="PTHR44499">
    <property type="entry name" value="JOUBERIN"/>
    <property type="match status" value="1"/>
</dbReference>
<reference evidence="5 6" key="1">
    <citation type="submission" date="2024-04" db="EMBL/GenBank/DDBJ databases">
        <title>Tritrichomonas musculus Genome.</title>
        <authorList>
            <person name="Alves-Ferreira E."/>
            <person name="Grigg M."/>
            <person name="Lorenzi H."/>
            <person name="Galac M."/>
        </authorList>
    </citation>
    <scope>NUCLEOTIDE SEQUENCE [LARGE SCALE GENOMIC DNA]</scope>
    <source>
        <strain evidence="5 6">EAF2021</strain>
    </source>
</reference>
<keyword evidence="6" id="KW-1185">Reference proteome</keyword>
<organism evidence="5 6">
    <name type="scientific">Tritrichomonas musculus</name>
    <dbReference type="NCBI Taxonomy" id="1915356"/>
    <lineage>
        <taxon>Eukaryota</taxon>
        <taxon>Metamonada</taxon>
        <taxon>Parabasalia</taxon>
        <taxon>Tritrichomonadida</taxon>
        <taxon>Tritrichomonadidae</taxon>
        <taxon>Tritrichomonas</taxon>
    </lineage>
</organism>
<evidence type="ECO:0000313" key="6">
    <source>
        <dbReference type="Proteomes" id="UP001470230"/>
    </source>
</evidence>
<evidence type="ECO:0000256" key="1">
    <source>
        <dbReference type="ARBA" id="ARBA00022574"/>
    </source>
</evidence>